<evidence type="ECO:0000259" key="6">
    <source>
        <dbReference type="Pfam" id="PF00155"/>
    </source>
</evidence>
<accession>A0A7W3JH03</accession>
<keyword evidence="3 8" id="KW-0032">Aminotransferase</keyword>
<dbReference type="PANTHER" id="PTHR46383">
    <property type="entry name" value="ASPARTATE AMINOTRANSFERASE"/>
    <property type="match status" value="1"/>
</dbReference>
<evidence type="ECO:0000313" key="7">
    <source>
        <dbReference type="EMBL" id="GEK82346.1"/>
    </source>
</evidence>
<dbReference type="EMBL" id="JACGWW010000001">
    <property type="protein sequence ID" value="MBA8812641.1"/>
    <property type="molecule type" value="Genomic_DNA"/>
</dbReference>
<dbReference type="Pfam" id="PF00155">
    <property type="entry name" value="Aminotran_1_2"/>
    <property type="match status" value="1"/>
</dbReference>
<proteinExistence type="inferred from homology"/>
<evidence type="ECO:0000313" key="9">
    <source>
        <dbReference type="Proteomes" id="UP000321154"/>
    </source>
</evidence>
<evidence type="ECO:0000256" key="5">
    <source>
        <dbReference type="ARBA" id="ARBA00022898"/>
    </source>
</evidence>
<reference evidence="8 10" key="2">
    <citation type="submission" date="2020-07" db="EMBL/GenBank/DDBJ databases">
        <title>Sequencing the genomes of 1000 actinobacteria strains.</title>
        <authorList>
            <person name="Klenk H.-P."/>
        </authorList>
    </citation>
    <scope>NUCLEOTIDE SEQUENCE [LARGE SCALE GENOMIC DNA]</scope>
    <source>
        <strain evidence="8 10">DSM 10309</strain>
    </source>
</reference>
<keyword evidence="9" id="KW-1185">Reference proteome</keyword>
<comment type="similarity">
    <text evidence="2">Belongs to the class-I pyridoxal-phosphate-dependent aminotransferase family.</text>
</comment>
<dbReference type="OrthoDB" id="9763453at2"/>
<dbReference type="Proteomes" id="UP000321154">
    <property type="component" value="Unassembled WGS sequence"/>
</dbReference>
<comment type="caution">
    <text evidence="8">The sequence shown here is derived from an EMBL/GenBank/DDBJ whole genome shotgun (WGS) entry which is preliminary data.</text>
</comment>
<name>A0A7W3JH03_9MICO</name>
<sequence>MPQLAPHMTTVPASGIRRVFEIAAKLDDVDMLVVGEPDVPVARHISDAARRAWADDLTNYTPNGGIAPLREALVAKLARENDVHVDVEQVWVTVGGTQALHQTMGLLLAAGDEILVPDPGYTTFTMNAHMLDAVPVPYTLAPAARFVPDLAELENLVGERTRAIIVNSPSNPLGVVYDEETLRGLLDFARRHDLWVISDEVYEYFTYGPAHVSLASLDDDDRVFSVFSLSKTYAMTGVRVGYLVTPRGLADTMRTVQEAAISCVAEPDQHAALAAILGDHQPVADARDHYRRNLELATSLLDRRGIRYLEPTGAFYLWIDVGYATGGDVAAWAEGFLLSERVAVAPGSAFGRSGEGWIRVCLASSPEVITRGLSKLPAPATMDATAPAV</sequence>
<comment type="cofactor">
    <cofactor evidence="1">
        <name>pyridoxal 5'-phosphate</name>
        <dbReference type="ChEBI" id="CHEBI:597326"/>
    </cofactor>
</comment>
<dbReference type="PANTHER" id="PTHR46383:SF1">
    <property type="entry name" value="ASPARTATE AMINOTRANSFERASE"/>
    <property type="match status" value="1"/>
</dbReference>
<dbReference type="EMBL" id="BJUV01000004">
    <property type="protein sequence ID" value="GEK82346.1"/>
    <property type="molecule type" value="Genomic_DNA"/>
</dbReference>
<organism evidence="8 10">
    <name type="scientific">Frigoribacterium faeni</name>
    <dbReference type="NCBI Taxonomy" id="145483"/>
    <lineage>
        <taxon>Bacteria</taxon>
        <taxon>Bacillati</taxon>
        <taxon>Actinomycetota</taxon>
        <taxon>Actinomycetes</taxon>
        <taxon>Micrococcales</taxon>
        <taxon>Microbacteriaceae</taxon>
        <taxon>Frigoribacterium</taxon>
    </lineage>
</organism>
<dbReference type="GO" id="GO:0004069">
    <property type="term" value="F:L-aspartate:2-oxoglutarate aminotransferase activity"/>
    <property type="evidence" value="ECO:0007669"/>
    <property type="project" value="UniProtKB-EC"/>
</dbReference>
<dbReference type="Proteomes" id="UP000522688">
    <property type="component" value="Unassembled WGS sequence"/>
</dbReference>
<dbReference type="Gene3D" id="3.40.640.10">
    <property type="entry name" value="Type I PLP-dependent aspartate aminotransferase-like (Major domain)"/>
    <property type="match status" value="1"/>
</dbReference>
<protein>
    <submittedName>
        <fullName evidence="7 8">Aminotransferase</fullName>
        <ecNumber evidence="8">2.6.1.1</ecNumber>
    </submittedName>
</protein>
<evidence type="ECO:0000256" key="4">
    <source>
        <dbReference type="ARBA" id="ARBA00022679"/>
    </source>
</evidence>
<dbReference type="CDD" id="cd00609">
    <property type="entry name" value="AAT_like"/>
    <property type="match status" value="1"/>
</dbReference>
<gene>
    <name evidence="7" type="primary">aspC</name>
    <name evidence="8" type="ORF">FB463_000865</name>
    <name evidence="7" type="ORF">FFA01_06550</name>
</gene>
<dbReference type="EC" id="2.6.1.1" evidence="8"/>
<evidence type="ECO:0000256" key="3">
    <source>
        <dbReference type="ARBA" id="ARBA00022576"/>
    </source>
</evidence>
<evidence type="ECO:0000313" key="8">
    <source>
        <dbReference type="EMBL" id="MBA8812641.1"/>
    </source>
</evidence>
<dbReference type="InterPro" id="IPR050596">
    <property type="entry name" value="AspAT/PAT-like"/>
</dbReference>
<dbReference type="InterPro" id="IPR015421">
    <property type="entry name" value="PyrdxlP-dep_Trfase_major"/>
</dbReference>
<evidence type="ECO:0000256" key="1">
    <source>
        <dbReference type="ARBA" id="ARBA00001933"/>
    </source>
</evidence>
<dbReference type="InterPro" id="IPR004839">
    <property type="entry name" value="Aminotransferase_I/II_large"/>
</dbReference>
<dbReference type="RefSeq" id="WP_146852953.1">
    <property type="nucleotide sequence ID" value="NZ_BAAAHR010000002.1"/>
</dbReference>
<keyword evidence="4 8" id="KW-0808">Transferase</keyword>
<dbReference type="SUPFAM" id="SSF53383">
    <property type="entry name" value="PLP-dependent transferases"/>
    <property type="match status" value="1"/>
</dbReference>
<evidence type="ECO:0000313" key="10">
    <source>
        <dbReference type="Proteomes" id="UP000522688"/>
    </source>
</evidence>
<reference evidence="7 9" key="1">
    <citation type="submission" date="2019-07" db="EMBL/GenBank/DDBJ databases">
        <title>Whole genome shotgun sequence of Frigoribacterium faeni NBRC 103066.</title>
        <authorList>
            <person name="Hosoyama A."/>
            <person name="Uohara A."/>
            <person name="Ohji S."/>
            <person name="Ichikawa N."/>
        </authorList>
    </citation>
    <scope>NUCLEOTIDE SEQUENCE [LARGE SCALE GENOMIC DNA]</scope>
    <source>
        <strain evidence="7 9">NBRC 103066</strain>
    </source>
</reference>
<dbReference type="GO" id="GO:0006520">
    <property type="term" value="P:amino acid metabolic process"/>
    <property type="evidence" value="ECO:0007669"/>
    <property type="project" value="InterPro"/>
</dbReference>
<dbReference type="GO" id="GO:0030170">
    <property type="term" value="F:pyridoxal phosphate binding"/>
    <property type="evidence" value="ECO:0007669"/>
    <property type="project" value="InterPro"/>
</dbReference>
<dbReference type="InterPro" id="IPR015424">
    <property type="entry name" value="PyrdxlP-dep_Trfase"/>
</dbReference>
<keyword evidence="5" id="KW-0663">Pyridoxal phosphate</keyword>
<dbReference type="AlphaFoldDB" id="A0A7W3JH03"/>
<feature type="domain" description="Aminotransferase class I/classII large" evidence="6">
    <location>
        <begin position="33"/>
        <end position="375"/>
    </location>
</feature>
<evidence type="ECO:0000256" key="2">
    <source>
        <dbReference type="ARBA" id="ARBA00007441"/>
    </source>
</evidence>